<evidence type="ECO:0000313" key="1">
    <source>
        <dbReference type="EMBL" id="RUS24544.1"/>
    </source>
</evidence>
<dbReference type="Proteomes" id="UP000274822">
    <property type="component" value="Unassembled WGS sequence"/>
</dbReference>
<name>A0A433Q4F7_9FUNG</name>
<sequence>MGRSKRNARTLSHLRCPHARTCMPTRPHICSRMPPLPCSHAFTLTCRTPAYYHQPARTLLPNCLAHITPTCAYRIIAAWLYMKTHVGEICEGWRDSCGLARSVWADKIRVIHVGDMRAAMIFYKAKDGIVSIAAVETFAYWWFFSYITLSPTHIQTNMPLVLI</sequence>
<dbReference type="EMBL" id="RBNJ01015669">
    <property type="protein sequence ID" value="RUS24544.1"/>
    <property type="molecule type" value="Genomic_DNA"/>
</dbReference>
<reference evidence="1 2" key="1">
    <citation type="journal article" date="2018" name="New Phytol.">
        <title>Phylogenomics of Endogonaceae and evolution of mycorrhizas within Mucoromycota.</title>
        <authorList>
            <person name="Chang Y."/>
            <person name="Desiro A."/>
            <person name="Na H."/>
            <person name="Sandor L."/>
            <person name="Lipzen A."/>
            <person name="Clum A."/>
            <person name="Barry K."/>
            <person name="Grigoriev I.V."/>
            <person name="Martin F.M."/>
            <person name="Stajich J.E."/>
            <person name="Smith M.E."/>
            <person name="Bonito G."/>
            <person name="Spatafora J.W."/>
        </authorList>
    </citation>
    <scope>NUCLEOTIDE SEQUENCE [LARGE SCALE GENOMIC DNA]</scope>
    <source>
        <strain evidence="1 2">AD002</strain>
    </source>
</reference>
<accession>A0A433Q4F7</accession>
<gene>
    <name evidence="1" type="ORF">BC938DRAFT_473416</name>
</gene>
<protein>
    <submittedName>
        <fullName evidence="1">Uncharacterized protein</fullName>
    </submittedName>
</protein>
<organism evidence="1 2">
    <name type="scientific">Jimgerdemannia flammicorona</name>
    <dbReference type="NCBI Taxonomy" id="994334"/>
    <lineage>
        <taxon>Eukaryota</taxon>
        <taxon>Fungi</taxon>
        <taxon>Fungi incertae sedis</taxon>
        <taxon>Mucoromycota</taxon>
        <taxon>Mucoromycotina</taxon>
        <taxon>Endogonomycetes</taxon>
        <taxon>Endogonales</taxon>
        <taxon>Endogonaceae</taxon>
        <taxon>Jimgerdemannia</taxon>
    </lineage>
</organism>
<proteinExistence type="predicted"/>
<comment type="caution">
    <text evidence="1">The sequence shown here is derived from an EMBL/GenBank/DDBJ whole genome shotgun (WGS) entry which is preliminary data.</text>
</comment>
<keyword evidence="2" id="KW-1185">Reference proteome</keyword>
<evidence type="ECO:0000313" key="2">
    <source>
        <dbReference type="Proteomes" id="UP000274822"/>
    </source>
</evidence>
<dbReference type="AlphaFoldDB" id="A0A433Q4F7"/>